<comment type="similarity">
    <text evidence="1">Belongs to the senescence regulator S40 family.</text>
</comment>
<name>A0AAD8HKJ7_9APIA</name>
<dbReference type="EMBL" id="JAUIZM010000008">
    <property type="protein sequence ID" value="KAK1368351.1"/>
    <property type="molecule type" value="Genomic_DNA"/>
</dbReference>
<evidence type="ECO:0000313" key="3">
    <source>
        <dbReference type="Proteomes" id="UP001237642"/>
    </source>
</evidence>
<comment type="caution">
    <text evidence="2">The sequence shown here is derived from an EMBL/GenBank/DDBJ whole genome shotgun (WGS) entry which is preliminary data.</text>
</comment>
<reference evidence="2" key="2">
    <citation type="submission" date="2023-05" db="EMBL/GenBank/DDBJ databases">
        <authorList>
            <person name="Schelkunov M.I."/>
        </authorList>
    </citation>
    <scope>NUCLEOTIDE SEQUENCE</scope>
    <source>
        <strain evidence="2">Hsosn_3</strain>
        <tissue evidence="2">Leaf</tissue>
    </source>
</reference>
<dbReference type="GO" id="GO:0010150">
    <property type="term" value="P:leaf senescence"/>
    <property type="evidence" value="ECO:0007669"/>
    <property type="project" value="UniProtKB-ARBA"/>
</dbReference>
<gene>
    <name evidence="2" type="ORF">POM88_034443</name>
</gene>
<organism evidence="2 3">
    <name type="scientific">Heracleum sosnowskyi</name>
    <dbReference type="NCBI Taxonomy" id="360622"/>
    <lineage>
        <taxon>Eukaryota</taxon>
        <taxon>Viridiplantae</taxon>
        <taxon>Streptophyta</taxon>
        <taxon>Embryophyta</taxon>
        <taxon>Tracheophyta</taxon>
        <taxon>Spermatophyta</taxon>
        <taxon>Magnoliopsida</taxon>
        <taxon>eudicotyledons</taxon>
        <taxon>Gunneridae</taxon>
        <taxon>Pentapetalae</taxon>
        <taxon>asterids</taxon>
        <taxon>campanulids</taxon>
        <taxon>Apiales</taxon>
        <taxon>Apiaceae</taxon>
        <taxon>Apioideae</taxon>
        <taxon>apioid superclade</taxon>
        <taxon>Tordylieae</taxon>
        <taxon>Tordyliinae</taxon>
        <taxon>Heracleum</taxon>
    </lineage>
</organism>
<dbReference type="Pfam" id="PF04520">
    <property type="entry name" value="Senescence_reg"/>
    <property type="match status" value="1"/>
</dbReference>
<reference evidence="2" key="1">
    <citation type="submission" date="2023-02" db="EMBL/GenBank/DDBJ databases">
        <title>Genome of toxic invasive species Heracleum sosnowskyi carries increased number of genes despite the absence of recent whole-genome duplications.</title>
        <authorList>
            <person name="Schelkunov M."/>
            <person name="Shtratnikova V."/>
            <person name="Makarenko M."/>
            <person name="Klepikova A."/>
            <person name="Omelchenko D."/>
            <person name="Novikova G."/>
            <person name="Obukhova E."/>
            <person name="Bogdanov V."/>
            <person name="Penin A."/>
            <person name="Logacheva M."/>
        </authorList>
    </citation>
    <scope>NUCLEOTIDE SEQUENCE</scope>
    <source>
        <strain evidence="2">Hsosn_3</strain>
        <tissue evidence="2">Leaf</tissue>
    </source>
</reference>
<evidence type="ECO:0000313" key="2">
    <source>
        <dbReference type="EMBL" id="KAK1368351.1"/>
    </source>
</evidence>
<dbReference type="Proteomes" id="UP001237642">
    <property type="component" value="Unassembled WGS sequence"/>
</dbReference>
<dbReference type="AlphaFoldDB" id="A0AAD8HKJ7"/>
<proteinExistence type="inferred from homology"/>
<sequence length="184" mass="20833">MADEEREFQEEEMWGVALKEKQRKGALNLKKKSLTSSSSTSCLSAAWHSPSLATPKMMIPKAKIMVNEGDNLALQRSSAPLKIPDWYNLQKANKRCTGLDDDDDDDDNDKYIMNNGYEKFVETEDDEQGEDEQMIPPHEYIAKKTARTRVASHSMCEGVGRTLKGRDLCKLRNAILTQTGFLEE</sequence>
<dbReference type="PANTHER" id="PTHR33083">
    <property type="entry name" value="EXPRESSED PROTEIN"/>
    <property type="match status" value="1"/>
</dbReference>
<evidence type="ECO:0008006" key="4">
    <source>
        <dbReference type="Google" id="ProtNLM"/>
    </source>
</evidence>
<keyword evidence="3" id="KW-1185">Reference proteome</keyword>
<dbReference type="InterPro" id="IPR007608">
    <property type="entry name" value="Senescence_reg_S40"/>
</dbReference>
<dbReference type="PANTHER" id="PTHR33083:SF103">
    <property type="entry name" value="SENESCENCE REGULATOR"/>
    <property type="match status" value="1"/>
</dbReference>
<accession>A0AAD8HKJ7</accession>
<protein>
    <recommendedName>
        <fullName evidence="4">Senescence regulator S40</fullName>
    </recommendedName>
</protein>
<evidence type="ECO:0000256" key="1">
    <source>
        <dbReference type="ARBA" id="ARBA00034773"/>
    </source>
</evidence>